<proteinExistence type="evidence at transcript level"/>
<name>C0HEF1_MAIZE</name>
<protein>
    <submittedName>
        <fullName evidence="2">Mediator of RNA polymerase II transcription subunit 7a</fullName>
    </submittedName>
</protein>
<reference evidence="1" key="1">
    <citation type="journal article" date="2009" name="PLoS Genet.">
        <title>Sequencing, mapping, and analysis of 27,455 maize full-length cDNAs.</title>
        <authorList>
            <person name="Soderlund C."/>
            <person name="Descour A."/>
            <person name="Kudrna D."/>
            <person name="Bomhoff M."/>
            <person name="Boyd L."/>
            <person name="Currie J."/>
            <person name="Angelova A."/>
            <person name="Collura K."/>
            <person name="Wissotski M."/>
            <person name="Ashley E."/>
            <person name="Morrow D."/>
            <person name="Fernandes J."/>
            <person name="Walbot V."/>
            <person name="Yu Y."/>
        </authorList>
    </citation>
    <scope>NUCLEOTIDE SEQUENCE</scope>
    <source>
        <strain evidence="1">B73</strain>
    </source>
</reference>
<evidence type="ECO:0000313" key="2">
    <source>
        <dbReference type="EMBL" id="ONM12603.1"/>
    </source>
</evidence>
<accession>C0HEF1</accession>
<reference evidence="2" key="2">
    <citation type="submission" date="2015-12" db="EMBL/GenBank/DDBJ databases">
        <title>Update maize B73 reference genome by single molecule sequencing technologies.</title>
        <authorList>
            <consortium name="Maize Genome Sequencing Project"/>
            <person name="Ware D."/>
        </authorList>
    </citation>
    <scope>NUCLEOTIDE SEQUENCE [LARGE SCALE GENOMIC DNA]</scope>
    <source>
        <tissue evidence="2">Seedling</tissue>
    </source>
</reference>
<dbReference type="EMBL" id="BT060707">
    <property type="protein sequence ID" value="ACN25404.1"/>
    <property type="molecule type" value="mRNA"/>
</dbReference>
<sequence>MAMATSASYPPPPPFYRLYKNFEQDPSSAPEPPPPIDEPFKALGVDYTVCFIVPPLLICY</sequence>
<organism evidence="1">
    <name type="scientific">Zea mays</name>
    <name type="common">Maize</name>
    <dbReference type="NCBI Taxonomy" id="4577"/>
    <lineage>
        <taxon>Eukaryota</taxon>
        <taxon>Viridiplantae</taxon>
        <taxon>Streptophyta</taxon>
        <taxon>Embryophyta</taxon>
        <taxon>Tracheophyta</taxon>
        <taxon>Spermatophyta</taxon>
        <taxon>Magnoliopsida</taxon>
        <taxon>Liliopsida</taxon>
        <taxon>Poales</taxon>
        <taxon>Poaceae</taxon>
        <taxon>PACMAD clade</taxon>
        <taxon>Panicoideae</taxon>
        <taxon>Andropogonodae</taxon>
        <taxon>Andropogoneae</taxon>
        <taxon>Tripsacinae</taxon>
        <taxon>Zea</taxon>
    </lineage>
</organism>
<gene>
    <name evidence="2" type="ORF">ZEAMMB73_Zm00001d001967</name>
</gene>
<dbReference type="AlphaFoldDB" id="C0HEF1"/>
<evidence type="ECO:0000313" key="1">
    <source>
        <dbReference type="EMBL" id="ACN25404.1"/>
    </source>
</evidence>
<dbReference type="EMBL" id="CM007648">
    <property type="protein sequence ID" value="ONM12603.1"/>
    <property type="molecule type" value="Genomic_DNA"/>
</dbReference>